<reference evidence="10" key="1">
    <citation type="submission" date="2016-10" db="EMBL/GenBank/DDBJ databases">
        <authorList>
            <person name="Varghese N."/>
            <person name="Submissions S."/>
        </authorList>
    </citation>
    <scope>NUCLEOTIDE SEQUENCE [LARGE SCALE GENOMIC DNA]</scope>
    <source>
        <strain evidence="10">OK042</strain>
    </source>
</reference>
<evidence type="ECO:0000256" key="7">
    <source>
        <dbReference type="ARBA" id="ARBA00023136"/>
    </source>
</evidence>
<keyword evidence="6 8" id="KW-1133">Transmembrane helix</keyword>
<evidence type="ECO:0000256" key="1">
    <source>
        <dbReference type="ARBA" id="ARBA00004141"/>
    </source>
</evidence>
<dbReference type="PANTHER" id="PTHR34975">
    <property type="entry name" value="SPORE GERMINATION PROTEIN A2"/>
    <property type="match status" value="1"/>
</dbReference>
<evidence type="ECO:0000256" key="2">
    <source>
        <dbReference type="ARBA" id="ARBA00007998"/>
    </source>
</evidence>
<feature type="transmembrane region" description="Helical" evidence="8">
    <location>
        <begin position="30"/>
        <end position="50"/>
    </location>
</feature>
<dbReference type="InterPro" id="IPR004761">
    <property type="entry name" value="Spore_GerAB"/>
</dbReference>
<feature type="transmembrane region" description="Helical" evidence="8">
    <location>
        <begin position="261"/>
        <end position="286"/>
    </location>
</feature>
<name>A0A1I3R8D9_9BACL</name>
<dbReference type="RefSeq" id="WP_092267321.1">
    <property type="nucleotide sequence ID" value="NZ_FORT01000003.1"/>
</dbReference>
<protein>
    <submittedName>
        <fullName evidence="9">Spore germination protein</fullName>
    </submittedName>
</protein>
<comment type="similarity">
    <text evidence="2">Belongs to the amino acid-polyamine-organocation (APC) superfamily. Spore germination protein (SGP) (TC 2.A.3.9) family.</text>
</comment>
<keyword evidence="10" id="KW-1185">Reference proteome</keyword>
<feature type="transmembrane region" description="Helical" evidence="8">
    <location>
        <begin position="329"/>
        <end position="348"/>
    </location>
</feature>
<sequence>MRLSVVFIAIHLSVIFYLYPSDIIGVSHFGHWLYIITGFLLEFLLLFLYLSGLSTFPKEDITSIVNRCGPWWARLLLLPLLVYFFISFVLLIRSHAELLTIIFLPTTPIWAILLLLFIIPLFVAIHGHRTILRGSFALMITILPLILFSLFSCFQNINIHFFFPIEPVPTFWYDEHFLKSLLAHSPFLSLGIFSRYLSFAVSQTRKYLYAAMLFLLPFYLLAVYIPILTFAPDTAQKLRFPIPVALDTVNLEWLFFDRITMFYVVATVSFIYVNTSVMVWIMSTLTVNLYTSISRTKICWVIIGVAYVICILVPDWETIDWLISLDTPLRLYCIIFIPLLIYGIGFYYRRRNLT</sequence>
<evidence type="ECO:0000313" key="10">
    <source>
        <dbReference type="Proteomes" id="UP000198915"/>
    </source>
</evidence>
<evidence type="ECO:0000256" key="4">
    <source>
        <dbReference type="ARBA" id="ARBA00022544"/>
    </source>
</evidence>
<proteinExistence type="inferred from homology"/>
<evidence type="ECO:0000256" key="6">
    <source>
        <dbReference type="ARBA" id="ARBA00022989"/>
    </source>
</evidence>
<gene>
    <name evidence="9" type="ORF">SAMN05518846_103314</name>
</gene>
<comment type="subcellular location">
    <subcellularLocation>
        <location evidence="1">Membrane</location>
        <topology evidence="1">Multi-pass membrane protein</topology>
    </subcellularLocation>
</comment>
<dbReference type="Pfam" id="PF03845">
    <property type="entry name" value="Spore_permease"/>
    <property type="match status" value="1"/>
</dbReference>
<dbReference type="GO" id="GO:0016020">
    <property type="term" value="C:membrane"/>
    <property type="evidence" value="ECO:0007669"/>
    <property type="project" value="UniProtKB-SubCell"/>
</dbReference>
<dbReference type="PANTHER" id="PTHR34975:SF2">
    <property type="entry name" value="SPORE GERMINATION PROTEIN A2"/>
    <property type="match status" value="1"/>
</dbReference>
<dbReference type="Proteomes" id="UP000198915">
    <property type="component" value="Unassembled WGS sequence"/>
</dbReference>
<feature type="transmembrane region" description="Helical" evidence="8">
    <location>
        <begin position="136"/>
        <end position="157"/>
    </location>
</feature>
<dbReference type="AlphaFoldDB" id="A0A1I3R8D9"/>
<feature type="transmembrane region" description="Helical" evidence="8">
    <location>
        <begin position="209"/>
        <end position="231"/>
    </location>
</feature>
<feature type="transmembrane region" description="Helical" evidence="8">
    <location>
        <begin position="98"/>
        <end position="124"/>
    </location>
</feature>
<feature type="transmembrane region" description="Helical" evidence="8">
    <location>
        <begin position="298"/>
        <end position="317"/>
    </location>
</feature>
<evidence type="ECO:0000256" key="8">
    <source>
        <dbReference type="SAM" id="Phobius"/>
    </source>
</evidence>
<evidence type="ECO:0000256" key="3">
    <source>
        <dbReference type="ARBA" id="ARBA00022448"/>
    </source>
</evidence>
<dbReference type="EMBL" id="FORT01000003">
    <property type="protein sequence ID" value="SFJ42300.1"/>
    <property type="molecule type" value="Genomic_DNA"/>
</dbReference>
<keyword evidence="7 8" id="KW-0472">Membrane</keyword>
<keyword evidence="4" id="KW-0309">Germination</keyword>
<organism evidence="9 10">
    <name type="scientific">Brevibacillus centrosporus</name>
    <dbReference type="NCBI Taxonomy" id="54910"/>
    <lineage>
        <taxon>Bacteria</taxon>
        <taxon>Bacillati</taxon>
        <taxon>Bacillota</taxon>
        <taxon>Bacilli</taxon>
        <taxon>Bacillales</taxon>
        <taxon>Paenibacillaceae</taxon>
        <taxon>Brevibacillus</taxon>
    </lineage>
</organism>
<evidence type="ECO:0000313" key="9">
    <source>
        <dbReference type="EMBL" id="SFJ42300.1"/>
    </source>
</evidence>
<evidence type="ECO:0000256" key="5">
    <source>
        <dbReference type="ARBA" id="ARBA00022692"/>
    </source>
</evidence>
<dbReference type="GO" id="GO:0009847">
    <property type="term" value="P:spore germination"/>
    <property type="evidence" value="ECO:0007669"/>
    <property type="project" value="InterPro"/>
</dbReference>
<feature type="transmembrane region" description="Helical" evidence="8">
    <location>
        <begin position="177"/>
        <end position="197"/>
    </location>
</feature>
<keyword evidence="5 8" id="KW-0812">Transmembrane</keyword>
<dbReference type="STRING" id="1884381.SAMN05518846_103314"/>
<accession>A0A1I3R8D9</accession>
<keyword evidence="3" id="KW-0813">Transport</keyword>
<feature type="transmembrane region" description="Helical" evidence="8">
    <location>
        <begin position="71"/>
        <end position="92"/>
    </location>
</feature>